<dbReference type="Proteomes" id="UP000195442">
    <property type="component" value="Unassembled WGS sequence"/>
</dbReference>
<sequence>MTTRLSLIMLALTGSLILTTGAIQAEQGGAIYLGENSVLENTQRNVRDKNDTTLTPEDQNTSKRDIRITTHIRKMLVKDASLSVNAQNVKIISRNGRVTLRGPVESKAESKKLKKIAKRTRGVVRVNNQLEIIAP</sequence>
<keyword evidence="4" id="KW-1185">Reference proteome</keyword>
<gene>
    <name evidence="3" type="ORF">CRENPOLYSF2_4180002</name>
</gene>
<dbReference type="Gene3D" id="3.30.1340.30">
    <property type="match status" value="1"/>
</dbReference>
<dbReference type="PANTHER" id="PTHR34606:SF15">
    <property type="entry name" value="BON DOMAIN-CONTAINING PROTEIN"/>
    <property type="match status" value="1"/>
</dbReference>
<dbReference type="PANTHER" id="PTHR34606">
    <property type="entry name" value="BON DOMAIN-CONTAINING PROTEIN"/>
    <property type="match status" value="1"/>
</dbReference>
<evidence type="ECO:0000313" key="4">
    <source>
        <dbReference type="Proteomes" id="UP000195442"/>
    </source>
</evidence>
<keyword evidence="1" id="KW-0732">Signal</keyword>
<dbReference type="Pfam" id="PF04972">
    <property type="entry name" value="BON"/>
    <property type="match status" value="1"/>
</dbReference>
<protein>
    <submittedName>
        <fullName evidence="3">Transport-associated protein</fullName>
    </submittedName>
</protein>
<dbReference type="InterPro" id="IPR007055">
    <property type="entry name" value="BON_dom"/>
</dbReference>
<dbReference type="OrthoDB" id="5957063at2"/>
<name>A0A1R4HEH5_9GAMM</name>
<feature type="chain" id="PRO_5012142087" evidence="1">
    <location>
        <begin position="26"/>
        <end position="135"/>
    </location>
</feature>
<dbReference type="RefSeq" id="WP_087147876.1">
    <property type="nucleotide sequence ID" value="NZ_FUKJ01000355.1"/>
</dbReference>
<evidence type="ECO:0000313" key="3">
    <source>
        <dbReference type="EMBL" id="SJM94648.1"/>
    </source>
</evidence>
<proteinExistence type="predicted"/>
<organism evidence="3 4">
    <name type="scientific">Crenothrix polyspora</name>
    <dbReference type="NCBI Taxonomy" id="360316"/>
    <lineage>
        <taxon>Bacteria</taxon>
        <taxon>Pseudomonadati</taxon>
        <taxon>Pseudomonadota</taxon>
        <taxon>Gammaproteobacteria</taxon>
        <taxon>Methylococcales</taxon>
        <taxon>Crenotrichaceae</taxon>
        <taxon>Crenothrix</taxon>
    </lineage>
</organism>
<accession>A0A1R4HEH5</accession>
<reference evidence="4" key="1">
    <citation type="submission" date="2017-02" db="EMBL/GenBank/DDBJ databases">
        <authorList>
            <person name="Daims H."/>
        </authorList>
    </citation>
    <scope>NUCLEOTIDE SEQUENCE [LARGE SCALE GENOMIC DNA]</scope>
</reference>
<feature type="domain" description="BON" evidence="2">
    <location>
        <begin position="64"/>
        <end position="134"/>
    </location>
</feature>
<feature type="signal peptide" evidence="1">
    <location>
        <begin position="1"/>
        <end position="25"/>
    </location>
</feature>
<evidence type="ECO:0000256" key="1">
    <source>
        <dbReference type="SAM" id="SignalP"/>
    </source>
</evidence>
<dbReference type="InterPro" id="IPR051686">
    <property type="entry name" value="Lipoprotein_DolP"/>
</dbReference>
<dbReference type="AlphaFoldDB" id="A0A1R4HEH5"/>
<dbReference type="PROSITE" id="PS50914">
    <property type="entry name" value="BON"/>
    <property type="match status" value="1"/>
</dbReference>
<dbReference type="EMBL" id="FUKJ01000355">
    <property type="protein sequence ID" value="SJM94648.1"/>
    <property type="molecule type" value="Genomic_DNA"/>
</dbReference>
<evidence type="ECO:0000259" key="2">
    <source>
        <dbReference type="PROSITE" id="PS50914"/>
    </source>
</evidence>